<dbReference type="GO" id="GO:0006096">
    <property type="term" value="P:glycolytic process"/>
    <property type="evidence" value="ECO:0007669"/>
    <property type="project" value="UniProtKB-UniRule"/>
</dbReference>
<gene>
    <name evidence="9" type="primary">gpmI</name>
    <name evidence="16" type="ORF">UX45_C0003G0050</name>
</gene>
<evidence type="ECO:0000256" key="8">
    <source>
        <dbReference type="ARBA" id="ARBA00023235"/>
    </source>
</evidence>
<evidence type="ECO:0000256" key="12">
    <source>
        <dbReference type="PIRSR" id="PIRSR001492-2"/>
    </source>
</evidence>
<dbReference type="InterPro" id="IPR011258">
    <property type="entry name" value="BPG-indep_PGM_N"/>
</dbReference>
<organism evidence="16 17">
    <name type="scientific">Candidatus Uhrbacteria bacterium GW2011_GWF2_46_218</name>
    <dbReference type="NCBI Taxonomy" id="1619001"/>
    <lineage>
        <taxon>Bacteria</taxon>
        <taxon>Candidatus Uhriibacteriota</taxon>
    </lineage>
</organism>
<accession>A0A0G1PMZ4</accession>
<evidence type="ECO:0000256" key="7">
    <source>
        <dbReference type="ARBA" id="ARBA00023211"/>
    </source>
</evidence>
<comment type="similarity">
    <text evidence="4 9">Belongs to the BPG-independent phosphoglycerate mutase family.</text>
</comment>
<feature type="binding site" evidence="9 13">
    <location>
        <position position="14"/>
    </location>
    <ligand>
        <name>Mn(2+)</name>
        <dbReference type="ChEBI" id="CHEBI:29035"/>
        <label>2</label>
    </ligand>
</feature>
<comment type="subunit">
    <text evidence="9">Monomer.</text>
</comment>
<feature type="binding site" evidence="9 12">
    <location>
        <begin position="265"/>
        <end position="268"/>
    </location>
    <ligand>
        <name>substrate</name>
    </ligand>
</feature>
<dbReference type="Gene3D" id="3.40.1450.10">
    <property type="entry name" value="BPG-independent phosphoglycerate mutase, domain B"/>
    <property type="match status" value="1"/>
</dbReference>
<dbReference type="UniPathway" id="UPA00109">
    <property type="reaction ID" value="UER00186"/>
</dbReference>
<feature type="domain" description="Metalloenzyme" evidence="14">
    <location>
        <begin position="7"/>
        <end position="514"/>
    </location>
</feature>
<dbReference type="SUPFAM" id="SSF64158">
    <property type="entry name" value="2,3-Bisphosphoglycerate-independent phosphoglycerate mutase, substrate-binding domain"/>
    <property type="match status" value="1"/>
</dbReference>
<dbReference type="InterPro" id="IPR017850">
    <property type="entry name" value="Alkaline_phosphatase_core_sf"/>
</dbReference>
<dbReference type="SUPFAM" id="SSF53649">
    <property type="entry name" value="Alkaline phosphatase-like"/>
    <property type="match status" value="1"/>
</dbReference>
<evidence type="ECO:0000256" key="6">
    <source>
        <dbReference type="ARBA" id="ARBA00023152"/>
    </source>
</evidence>
<dbReference type="Proteomes" id="UP000034705">
    <property type="component" value="Unassembled WGS sequence"/>
</dbReference>
<dbReference type="PIRSF" id="PIRSF001492">
    <property type="entry name" value="IPGAM"/>
    <property type="match status" value="1"/>
</dbReference>
<evidence type="ECO:0000256" key="5">
    <source>
        <dbReference type="ARBA" id="ARBA00022723"/>
    </source>
</evidence>
<evidence type="ECO:0000256" key="1">
    <source>
        <dbReference type="ARBA" id="ARBA00000370"/>
    </source>
</evidence>
<name>A0A0G1PMZ4_9BACT</name>
<dbReference type="CDD" id="cd16010">
    <property type="entry name" value="iPGM"/>
    <property type="match status" value="1"/>
</dbReference>
<comment type="cofactor">
    <cofactor evidence="9">
        <name>Mn(2+)</name>
        <dbReference type="ChEBI" id="CHEBI:29035"/>
    </cofactor>
    <text evidence="9">Binds 2 manganese ions per subunit.</text>
</comment>
<comment type="catalytic activity">
    <reaction evidence="1 9">
        <text>(2R)-2-phosphoglycerate = (2R)-3-phosphoglycerate</text>
        <dbReference type="Rhea" id="RHEA:15901"/>
        <dbReference type="ChEBI" id="CHEBI:58272"/>
        <dbReference type="ChEBI" id="CHEBI:58289"/>
        <dbReference type="EC" id="5.4.2.12"/>
    </reaction>
</comment>
<dbReference type="InterPro" id="IPR036646">
    <property type="entry name" value="PGAM_B_sf"/>
</dbReference>
<feature type="binding site" evidence="9 13">
    <location>
        <position position="465"/>
    </location>
    <ligand>
        <name>Mn(2+)</name>
        <dbReference type="ChEBI" id="CHEBI:29035"/>
        <label>1</label>
    </ligand>
</feature>
<dbReference type="Pfam" id="PF01676">
    <property type="entry name" value="Metalloenzyme"/>
    <property type="match status" value="1"/>
</dbReference>
<dbReference type="EC" id="5.4.2.12" evidence="9 10"/>
<feature type="binding site" evidence="9 13">
    <location>
        <position position="64"/>
    </location>
    <ligand>
        <name>Mn(2+)</name>
        <dbReference type="ChEBI" id="CHEBI:29035"/>
        <label>2</label>
    </ligand>
</feature>
<dbReference type="GO" id="GO:0006007">
    <property type="term" value="P:glucose catabolic process"/>
    <property type="evidence" value="ECO:0007669"/>
    <property type="project" value="InterPro"/>
</dbReference>
<protein>
    <recommendedName>
        <fullName evidence="9 10">2,3-bisphosphoglycerate-independent phosphoglycerate mutase</fullName>
        <shortName evidence="9">BPG-independent PGAM</shortName>
        <shortName evidence="9">Phosphoglyceromutase</shortName>
        <shortName evidence="9">iPGM</shortName>
        <ecNumber evidence="9 10">5.4.2.12</ecNumber>
    </recommendedName>
</protein>
<dbReference type="Pfam" id="PF06415">
    <property type="entry name" value="iPGM_N"/>
    <property type="match status" value="1"/>
</dbReference>
<feature type="binding site" evidence="9 12">
    <location>
        <position position="188"/>
    </location>
    <ligand>
        <name>substrate</name>
    </ligand>
</feature>
<evidence type="ECO:0000256" key="10">
    <source>
        <dbReference type="NCBIfam" id="TIGR01307"/>
    </source>
</evidence>
<dbReference type="EMBL" id="LCMG01000003">
    <property type="protein sequence ID" value="KKU34159.1"/>
    <property type="molecule type" value="Genomic_DNA"/>
</dbReference>
<sequence>MPSIKRPLALIILDGFGIAPPSPTNAISVAHKPFFDSLLKRYPTMLLQASGMNVGLPQGEVGNSEVGHTTIGSGILRYQSLPRIDKAIADKSLFEMPLLLEAARRVRESGKKLHLIGLIGNGGVHASQSHLLALLEFCRKEKIGKQTFIHAFTDGRDTAKDIGAQFMEDLLGSCKKIKAGEVASVGGRFFGMDRNRSWDRIQKAYDAIVLGQSSLTSRDPVDAIKNSYAQQVFDEEMEPVVIVDHEGQPLATVEDGDTILFFNFRADRARELTQALATPSFKHVRTKTFSNLKMITFTEYEKNLPVDVLFPVEIIQNPLAKIFSEEGLTQLHIAETEKYAHVTFFLNGMVEQSFAGEERILVPSPSVPSYDQKPEMSAFEVTAHILKSLALGSHDFYAINYANPDMVGHTGNLSATVKAVEAVDLCLSKIIPEILKQHGTACILADHGNAEELVNPITGAIDKEHNMYPVPFIVAGDAYDGKPNPDLAQTDLSLIPPVGILSDVAPTLLTLAGLPLPPEMTGTHLL</sequence>
<feature type="domain" description="BPG-independent PGAM N-terminal" evidence="15">
    <location>
        <begin position="84"/>
        <end position="302"/>
    </location>
</feature>
<feature type="binding site" evidence="9 13">
    <location>
        <position position="446"/>
    </location>
    <ligand>
        <name>Mn(2+)</name>
        <dbReference type="ChEBI" id="CHEBI:29035"/>
        <label>2</label>
    </ligand>
</feature>
<keyword evidence="8 9" id="KW-0413">Isomerase</keyword>
<feature type="binding site" evidence="9 13">
    <location>
        <position position="409"/>
    </location>
    <ligand>
        <name>Mn(2+)</name>
        <dbReference type="ChEBI" id="CHEBI:29035"/>
        <label>1</label>
    </ligand>
</feature>
<dbReference type="GO" id="GO:0005829">
    <property type="term" value="C:cytosol"/>
    <property type="evidence" value="ECO:0007669"/>
    <property type="project" value="TreeGrafter"/>
</dbReference>
<feature type="binding site" evidence="9 12">
    <location>
        <position position="125"/>
    </location>
    <ligand>
        <name>substrate</name>
    </ligand>
</feature>
<evidence type="ECO:0000256" key="11">
    <source>
        <dbReference type="PIRSR" id="PIRSR001492-1"/>
    </source>
</evidence>
<dbReference type="PANTHER" id="PTHR31637:SF0">
    <property type="entry name" value="2,3-BISPHOSPHOGLYCERATE-INDEPENDENT PHOSPHOGLYCERATE MUTASE"/>
    <property type="match status" value="1"/>
</dbReference>
<comment type="caution">
    <text evidence="16">The sequence shown here is derived from an EMBL/GenBank/DDBJ whole genome shotgun (WGS) entry which is preliminary data.</text>
</comment>
<comment type="function">
    <text evidence="2 9">Catalyzes the interconversion of 2-phosphoglycerate and 3-phosphoglycerate.</text>
</comment>
<proteinExistence type="inferred from homology"/>
<evidence type="ECO:0000259" key="14">
    <source>
        <dbReference type="Pfam" id="PF01676"/>
    </source>
</evidence>
<evidence type="ECO:0000313" key="17">
    <source>
        <dbReference type="Proteomes" id="UP000034705"/>
    </source>
</evidence>
<evidence type="ECO:0000313" key="16">
    <source>
        <dbReference type="EMBL" id="KKU34159.1"/>
    </source>
</evidence>
<evidence type="ECO:0000256" key="3">
    <source>
        <dbReference type="ARBA" id="ARBA00004798"/>
    </source>
</evidence>
<evidence type="ECO:0000256" key="13">
    <source>
        <dbReference type="PIRSR" id="PIRSR001492-3"/>
    </source>
</evidence>
<dbReference type="GO" id="GO:0030145">
    <property type="term" value="F:manganese ion binding"/>
    <property type="evidence" value="ECO:0007669"/>
    <property type="project" value="UniProtKB-UniRule"/>
</dbReference>
<comment type="pathway">
    <text evidence="3 9">Carbohydrate degradation; glycolysis; pyruvate from D-glyceraldehyde 3-phosphate: step 3/5.</text>
</comment>
<dbReference type="FunFam" id="3.40.1450.10:FF:000002">
    <property type="entry name" value="2,3-bisphosphoglycerate-independent phosphoglycerate mutase"/>
    <property type="match status" value="1"/>
</dbReference>
<feature type="binding site" evidence="9 13">
    <location>
        <position position="405"/>
    </location>
    <ligand>
        <name>Mn(2+)</name>
        <dbReference type="ChEBI" id="CHEBI:29035"/>
        <label>1</label>
    </ligand>
</feature>
<feature type="active site" description="Phosphoserine intermediate" evidence="9 11">
    <location>
        <position position="64"/>
    </location>
</feature>
<dbReference type="PANTHER" id="PTHR31637">
    <property type="entry name" value="2,3-BISPHOSPHOGLYCERATE-INDEPENDENT PHOSPHOGLYCERATE MUTASE"/>
    <property type="match status" value="1"/>
</dbReference>
<keyword evidence="7 9" id="KW-0464">Manganese</keyword>
<dbReference type="NCBIfam" id="TIGR01307">
    <property type="entry name" value="pgm_bpd_ind"/>
    <property type="match status" value="1"/>
</dbReference>
<reference evidence="16 17" key="1">
    <citation type="journal article" date="2015" name="Nature">
        <title>rRNA introns, odd ribosomes, and small enigmatic genomes across a large radiation of phyla.</title>
        <authorList>
            <person name="Brown C.T."/>
            <person name="Hug L.A."/>
            <person name="Thomas B.C."/>
            <person name="Sharon I."/>
            <person name="Castelle C.J."/>
            <person name="Singh A."/>
            <person name="Wilkins M.J."/>
            <person name="Williams K.H."/>
            <person name="Banfield J.F."/>
        </authorList>
    </citation>
    <scope>NUCLEOTIDE SEQUENCE [LARGE SCALE GENOMIC DNA]</scope>
</reference>
<evidence type="ECO:0000256" key="4">
    <source>
        <dbReference type="ARBA" id="ARBA00008819"/>
    </source>
</evidence>
<dbReference type="HAMAP" id="MF_01038">
    <property type="entry name" value="GpmI"/>
    <property type="match status" value="1"/>
</dbReference>
<dbReference type="PATRIC" id="fig|1619001.3.peg.237"/>
<feature type="binding site" evidence="9 13">
    <location>
        <position position="447"/>
    </location>
    <ligand>
        <name>Mn(2+)</name>
        <dbReference type="ChEBI" id="CHEBI:29035"/>
        <label>2</label>
    </ligand>
</feature>
<evidence type="ECO:0000259" key="15">
    <source>
        <dbReference type="Pfam" id="PF06415"/>
    </source>
</evidence>
<evidence type="ECO:0000256" key="2">
    <source>
        <dbReference type="ARBA" id="ARBA00002315"/>
    </source>
</evidence>
<feature type="binding site" evidence="9 12">
    <location>
        <position position="338"/>
    </location>
    <ligand>
        <name>substrate</name>
    </ligand>
</feature>
<feature type="binding site" evidence="9 12">
    <location>
        <begin position="156"/>
        <end position="157"/>
    </location>
    <ligand>
        <name>substrate</name>
    </ligand>
</feature>
<dbReference type="GO" id="GO:0004619">
    <property type="term" value="F:phosphoglycerate mutase activity"/>
    <property type="evidence" value="ECO:0007669"/>
    <property type="project" value="UniProtKB-UniRule"/>
</dbReference>
<dbReference type="InterPro" id="IPR005995">
    <property type="entry name" value="Pgm_bpd_ind"/>
</dbReference>
<keyword evidence="5 9" id="KW-0479">Metal-binding</keyword>
<evidence type="ECO:0000256" key="9">
    <source>
        <dbReference type="HAMAP-Rule" id="MF_01038"/>
    </source>
</evidence>
<dbReference type="Gene3D" id="3.40.720.10">
    <property type="entry name" value="Alkaline Phosphatase, subunit A"/>
    <property type="match status" value="1"/>
</dbReference>
<feature type="binding site" evidence="9 12">
    <location>
        <position position="194"/>
    </location>
    <ligand>
        <name>substrate</name>
    </ligand>
</feature>
<dbReference type="AlphaFoldDB" id="A0A0G1PMZ4"/>
<keyword evidence="6 9" id="KW-0324">Glycolysis</keyword>
<dbReference type="InterPro" id="IPR006124">
    <property type="entry name" value="Metalloenzyme"/>
</dbReference>